<feature type="transmembrane region" description="Helical" evidence="2">
    <location>
        <begin position="20"/>
        <end position="41"/>
    </location>
</feature>
<keyword evidence="4" id="KW-1185">Reference proteome</keyword>
<evidence type="ECO:0000256" key="1">
    <source>
        <dbReference type="SAM" id="MobiDB-lite"/>
    </source>
</evidence>
<dbReference type="Proteomes" id="UP000821837">
    <property type="component" value="Chromosome 11"/>
</dbReference>
<reference evidence="3" key="1">
    <citation type="journal article" date="2020" name="Cell">
        <title>Large-Scale Comparative Analyses of Tick Genomes Elucidate Their Genetic Diversity and Vector Capacities.</title>
        <authorList>
            <consortium name="Tick Genome and Microbiome Consortium (TIGMIC)"/>
            <person name="Jia N."/>
            <person name="Wang J."/>
            <person name="Shi W."/>
            <person name="Du L."/>
            <person name="Sun Y."/>
            <person name="Zhan W."/>
            <person name="Jiang J.F."/>
            <person name="Wang Q."/>
            <person name="Zhang B."/>
            <person name="Ji P."/>
            <person name="Bell-Sakyi L."/>
            <person name="Cui X.M."/>
            <person name="Yuan T.T."/>
            <person name="Jiang B.G."/>
            <person name="Yang W.F."/>
            <person name="Lam T.T."/>
            <person name="Chang Q.C."/>
            <person name="Ding S.J."/>
            <person name="Wang X.J."/>
            <person name="Zhu J.G."/>
            <person name="Ruan X.D."/>
            <person name="Zhao L."/>
            <person name="Wei J.T."/>
            <person name="Ye R.Z."/>
            <person name="Que T.C."/>
            <person name="Du C.H."/>
            <person name="Zhou Y.H."/>
            <person name="Cheng J.X."/>
            <person name="Dai P.F."/>
            <person name="Guo W.B."/>
            <person name="Han X.H."/>
            <person name="Huang E.J."/>
            <person name="Li L.F."/>
            <person name="Wei W."/>
            <person name="Gao Y.C."/>
            <person name="Liu J.Z."/>
            <person name="Shao H.Z."/>
            <person name="Wang X."/>
            <person name="Wang C.C."/>
            <person name="Yang T.C."/>
            <person name="Huo Q.B."/>
            <person name="Li W."/>
            <person name="Chen H.Y."/>
            <person name="Chen S.E."/>
            <person name="Zhou L.G."/>
            <person name="Ni X.B."/>
            <person name="Tian J.H."/>
            <person name="Sheng Y."/>
            <person name="Liu T."/>
            <person name="Pan Y.S."/>
            <person name="Xia L.Y."/>
            <person name="Li J."/>
            <person name="Zhao F."/>
            <person name="Cao W.C."/>
        </authorList>
    </citation>
    <scope>NUCLEOTIDE SEQUENCE</scope>
    <source>
        <strain evidence="3">Rsan-2018</strain>
    </source>
</reference>
<organism evidence="3 4">
    <name type="scientific">Rhipicephalus sanguineus</name>
    <name type="common">Brown dog tick</name>
    <name type="synonym">Ixodes sanguineus</name>
    <dbReference type="NCBI Taxonomy" id="34632"/>
    <lineage>
        <taxon>Eukaryota</taxon>
        <taxon>Metazoa</taxon>
        <taxon>Ecdysozoa</taxon>
        <taxon>Arthropoda</taxon>
        <taxon>Chelicerata</taxon>
        <taxon>Arachnida</taxon>
        <taxon>Acari</taxon>
        <taxon>Parasitiformes</taxon>
        <taxon>Ixodida</taxon>
        <taxon>Ixodoidea</taxon>
        <taxon>Ixodidae</taxon>
        <taxon>Rhipicephalinae</taxon>
        <taxon>Rhipicephalus</taxon>
        <taxon>Rhipicephalus</taxon>
    </lineage>
</organism>
<comment type="caution">
    <text evidence="3">The sequence shown here is derived from an EMBL/GenBank/DDBJ whole genome shotgun (WGS) entry which is preliminary data.</text>
</comment>
<dbReference type="AlphaFoldDB" id="A0A9D4T4V2"/>
<evidence type="ECO:0000313" key="4">
    <source>
        <dbReference type="Proteomes" id="UP000821837"/>
    </source>
</evidence>
<feature type="region of interest" description="Disordered" evidence="1">
    <location>
        <begin position="145"/>
        <end position="199"/>
    </location>
</feature>
<feature type="compositionally biased region" description="Basic and acidic residues" evidence="1">
    <location>
        <begin position="190"/>
        <end position="199"/>
    </location>
</feature>
<sequence>MEPEVQARANLPVVLVNREGLYVIIGVMSASILGCACVLAYSLSNYDKLRKNAEEVRNYIAHHGSRAPVREHSGGEYSAAAGGVGTSDARSVTIDTPNAMASANESRIGADPSLGAGRNTSDFASVVRSVSDTFAVAAKQVSGADASEAQLSNAASSDGGGGAASSSSAGGAASTHDTALPGFANVSWNREGRNVNEAD</sequence>
<keyword evidence="2" id="KW-1133">Transmembrane helix</keyword>
<keyword evidence="2" id="KW-0812">Transmembrane</keyword>
<keyword evidence="2" id="KW-0472">Membrane</keyword>
<proteinExistence type="predicted"/>
<reference evidence="3" key="2">
    <citation type="submission" date="2021-09" db="EMBL/GenBank/DDBJ databases">
        <authorList>
            <person name="Jia N."/>
            <person name="Wang J."/>
            <person name="Shi W."/>
            <person name="Du L."/>
            <person name="Sun Y."/>
            <person name="Zhan W."/>
            <person name="Jiang J."/>
            <person name="Wang Q."/>
            <person name="Zhang B."/>
            <person name="Ji P."/>
            <person name="Sakyi L.B."/>
            <person name="Cui X."/>
            <person name="Yuan T."/>
            <person name="Jiang B."/>
            <person name="Yang W."/>
            <person name="Lam T.T.-Y."/>
            <person name="Chang Q."/>
            <person name="Ding S."/>
            <person name="Wang X."/>
            <person name="Zhu J."/>
            <person name="Ruan X."/>
            <person name="Zhao L."/>
            <person name="Wei J."/>
            <person name="Que T."/>
            <person name="Du C."/>
            <person name="Cheng J."/>
            <person name="Dai P."/>
            <person name="Han X."/>
            <person name="Huang E."/>
            <person name="Gao Y."/>
            <person name="Liu J."/>
            <person name="Shao H."/>
            <person name="Ye R."/>
            <person name="Li L."/>
            <person name="Wei W."/>
            <person name="Wang X."/>
            <person name="Wang C."/>
            <person name="Huo Q."/>
            <person name="Li W."/>
            <person name="Guo W."/>
            <person name="Chen H."/>
            <person name="Chen S."/>
            <person name="Zhou L."/>
            <person name="Zhou L."/>
            <person name="Ni X."/>
            <person name="Tian J."/>
            <person name="Zhou Y."/>
            <person name="Sheng Y."/>
            <person name="Liu T."/>
            <person name="Pan Y."/>
            <person name="Xia L."/>
            <person name="Li J."/>
            <person name="Zhao F."/>
            <person name="Cao W."/>
        </authorList>
    </citation>
    <scope>NUCLEOTIDE SEQUENCE</scope>
    <source>
        <strain evidence="3">Rsan-2018</strain>
        <tissue evidence="3">Larvae</tissue>
    </source>
</reference>
<evidence type="ECO:0000313" key="3">
    <source>
        <dbReference type="EMBL" id="KAH7971595.1"/>
    </source>
</evidence>
<dbReference type="EMBL" id="JABSTV010001247">
    <property type="protein sequence ID" value="KAH7971595.1"/>
    <property type="molecule type" value="Genomic_DNA"/>
</dbReference>
<gene>
    <name evidence="3" type="ORF">HPB52_000338</name>
</gene>
<name>A0A9D4T4V2_RHISA</name>
<evidence type="ECO:0000256" key="2">
    <source>
        <dbReference type="SAM" id="Phobius"/>
    </source>
</evidence>
<protein>
    <submittedName>
        <fullName evidence="3">Uncharacterized protein</fullName>
    </submittedName>
</protein>
<accession>A0A9D4T4V2</accession>
<feature type="compositionally biased region" description="Low complexity" evidence="1">
    <location>
        <begin position="164"/>
        <end position="174"/>
    </location>
</feature>